<evidence type="ECO:0000313" key="2">
    <source>
        <dbReference type="EMBL" id="REH29602.1"/>
    </source>
</evidence>
<dbReference type="AlphaFoldDB" id="A0A3E0GWW7"/>
<dbReference type="EMBL" id="QUNO01000024">
    <property type="protein sequence ID" value="REH29602.1"/>
    <property type="molecule type" value="Genomic_DNA"/>
</dbReference>
<protein>
    <submittedName>
        <fullName evidence="2">Putative membrane protein DUF2306</fullName>
    </submittedName>
</protein>
<evidence type="ECO:0000256" key="1">
    <source>
        <dbReference type="SAM" id="Phobius"/>
    </source>
</evidence>
<feature type="transmembrane region" description="Helical" evidence="1">
    <location>
        <begin position="62"/>
        <end position="85"/>
    </location>
</feature>
<proteinExistence type="predicted"/>
<sequence length="234" mass="25423">MIRTRSRRDDLAMTSSTRRMWLLPTGLILLSTIPLVAGGILIDQLNTGSRIIADNAKYLADPVPVVTHIVGVTVFCLLGAFQFSVGFRSRWPRWHRIAGWIVAPCGLAAALSGLYMTVFYPRQVNVGDLLTAFRLVFGTAMAVSLVLGFVAVLRRDIAGHRAWMMRAYAIGIGAGTQAVTQLPVVLAVGPLNVLTNALMSLGAWLLNLAVAEWFIRGRSLRAKPSRRRAVATAA</sequence>
<gene>
    <name evidence="2" type="ORF">BCF44_12429</name>
</gene>
<keyword evidence="1" id="KW-1133">Transmembrane helix</keyword>
<dbReference type="InterPro" id="IPR018750">
    <property type="entry name" value="DUF2306_membrane"/>
</dbReference>
<keyword evidence="3" id="KW-1185">Reference proteome</keyword>
<feature type="transmembrane region" description="Helical" evidence="1">
    <location>
        <begin position="21"/>
        <end position="42"/>
    </location>
</feature>
<keyword evidence="1" id="KW-0812">Transmembrane</keyword>
<dbReference type="Pfam" id="PF10067">
    <property type="entry name" value="DUF2306"/>
    <property type="match status" value="1"/>
</dbReference>
<comment type="caution">
    <text evidence="2">The sequence shown here is derived from an EMBL/GenBank/DDBJ whole genome shotgun (WGS) entry which is preliminary data.</text>
</comment>
<reference evidence="2 3" key="1">
    <citation type="submission" date="2018-08" db="EMBL/GenBank/DDBJ databases">
        <title>Genomic Encyclopedia of Archaeal and Bacterial Type Strains, Phase II (KMG-II): from individual species to whole genera.</title>
        <authorList>
            <person name="Goeker M."/>
        </authorList>
    </citation>
    <scope>NUCLEOTIDE SEQUENCE [LARGE SCALE GENOMIC DNA]</scope>
    <source>
        <strain evidence="2 3">DSM 45791</strain>
    </source>
</reference>
<accession>A0A3E0GWW7</accession>
<organism evidence="2 3">
    <name type="scientific">Kutzneria buriramensis</name>
    <dbReference type="NCBI Taxonomy" id="1045776"/>
    <lineage>
        <taxon>Bacteria</taxon>
        <taxon>Bacillati</taxon>
        <taxon>Actinomycetota</taxon>
        <taxon>Actinomycetes</taxon>
        <taxon>Pseudonocardiales</taxon>
        <taxon>Pseudonocardiaceae</taxon>
        <taxon>Kutzneria</taxon>
    </lineage>
</organism>
<feature type="transmembrane region" description="Helical" evidence="1">
    <location>
        <begin position="132"/>
        <end position="153"/>
    </location>
</feature>
<name>A0A3E0GWW7_9PSEU</name>
<feature type="transmembrane region" description="Helical" evidence="1">
    <location>
        <begin position="97"/>
        <end position="120"/>
    </location>
</feature>
<dbReference type="Proteomes" id="UP000256269">
    <property type="component" value="Unassembled WGS sequence"/>
</dbReference>
<evidence type="ECO:0000313" key="3">
    <source>
        <dbReference type="Proteomes" id="UP000256269"/>
    </source>
</evidence>
<feature type="transmembrane region" description="Helical" evidence="1">
    <location>
        <begin position="194"/>
        <end position="215"/>
    </location>
</feature>
<feature type="transmembrane region" description="Helical" evidence="1">
    <location>
        <begin position="165"/>
        <end position="188"/>
    </location>
</feature>
<keyword evidence="1" id="KW-0472">Membrane</keyword>